<reference evidence="3" key="1">
    <citation type="journal article" date="2019" name="Int. J. Syst. Evol. Microbiol.">
        <title>The Global Catalogue of Microorganisms (GCM) 10K type strain sequencing project: providing services to taxonomists for standard genome sequencing and annotation.</title>
        <authorList>
            <consortium name="The Broad Institute Genomics Platform"/>
            <consortium name="The Broad Institute Genome Sequencing Center for Infectious Disease"/>
            <person name="Wu L."/>
            <person name="Ma J."/>
        </authorList>
    </citation>
    <scope>NUCLEOTIDE SEQUENCE [LARGE SCALE GENOMIC DNA]</scope>
    <source>
        <strain evidence="3">CCUG 62982</strain>
    </source>
</reference>
<dbReference type="Gene3D" id="3.30.110.170">
    <property type="entry name" value="Protein of unknown function (DUF541), domain 1"/>
    <property type="match status" value="1"/>
</dbReference>
<dbReference type="Proteomes" id="UP001596977">
    <property type="component" value="Unassembled WGS sequence"/>
</dbReference>
<feature type="signal peptide" evidence="1">
    <location>
        <begin position="1"/>
        <end position="19"/>
    </location>
</feature>
<protein>
    <submittedName>
        <fullName evidence="2">SIMPL domain-containing protein</fullName>
    </submittedName>
</protein>
<evidence type="ECO:0000313" key="3">
    <source>
        <dbReference type="Proteomes" id="UP001596977"/>
    </source>
</evidence>
<sequence length="255" mass="26504">MIRYALALALLAAPATAFAQANPGPVTVEIVANGQVTVPAQRFRFSVKLTAKGKDEAAASAVLAANRAKLVQSLAALNIREARPLAGPPRSLAGLISSFGTRSKPNVTLDMVSEISSDTTGEEESAAPGYIATEEVTFDATSRAAISGAEAAVKASGGATEKTVLALLDDYVGPMRKAKADAIAKAQDEANAYAVTLGLRRATVVKISERQDFVAATTSIFMEFMSFMTNVAAPGPASDETVVPVSLVVEFQLTR</sequence>
<comment type="caution">
    <text evidence="2">The sequence shown here is derived from an EMBL/GenBank/DDBJ whole genome shotgun (WGS) entry which is preliminary data.</text>
</comment>
<gene>
    <name evidence="2" type="ORF">ACFQ1E_15870</name>
</gene>
<keyword evidence="3" id="KW-1185">Reference proteome</keyword>
<organism evidence="2 3">
    <name type="scientific">Sphingomonas canadensis</name>
    <dbReference type="NCBI Taxonomy" id="1219257"/>
    <lineage>
        <taxon>Bacteria</taxon>
        <taxon>Pseudomonadati</taxon>
        <taxon>Pseudomonadota</taxon>
        <taxon>Alphaproteobacteria</taxon>
        <taxon>Sphingomonadales</taxon>
        <taxon>Sphingomonadaceae</taxon>
        <taxon>Sphingomonas</taxon>
    </lineage>
</organism>
<proteinExistence type="predicted"/>
<evidence type="ECO:0000256" key="1">
    <source>
        <dbReference type="SAM" id="SignalP"/>
    </source>
</evidence>
<dbReference type="RefSeq" id="WP_264945568.1">
    <property type="nucleotide sequence ID" value="NZ_JAPDRA010000009.1"/>
</dbReference>
<keyword evidence="1" id="KW-0732">Signal</keyword>
<feature type="chain" id="PRO_5045968467" evidence="1">
    <location>
        <begin position="20"/>
        <end position="255"/>
    </location>
</feature>
<accession>A0ABW3HBK5</accession>
<evidence type="ECO:0000313" key="2">
    <source>
        <dbReference type="EMBL" id="MFD0947820.1"/>
    </source>
</evidence>
<dbReference type="InterPro" id="IPR007497">
    <property type="entry name" value="SIMPL/DUF541"/>
</dbReference>
<name>A0ABW3HBK5_9SPHN</name>
<dbReference type="EMBL" id="JBHTJG010000009">
    <property type="protein sequence ID" value="MFD0947820.1"/>
    <property type="molecule type" value="Genomic_DNA"/>
</dbReference>
<dbReference type="Pfam" id="PF04402">
    <property type="entry name" value="SIMPL"/>
    <property type="match status" value="1"/>
</dbReference>